<evidence type="ECO:0000313" key="3">
    <source>
        <dbReference type="Proteomes" id="UP000066014"/>
    </source>
</evidence>
<dbReference type="Gene3D" id="1.10.260.40">
    <property type="entry name" value="lambda repressor-like DNA-binding domains"/>
    <property type="match status" value="1"/>
</dbReference>
<dbReference type="GO" id="GO:0003677">
    <property type="term" value="F:DNA binding"/>
    <property type="evidence" value="ECO:0007669"/>
    <property type="project" value="InterPro"/>
</dbReference>
<dbReference type="EMBL" id="AP014569">
    <property type="protein sequence ID" value="BAO84477.1"/>
    <property type="molecule type" value="Genomic_DNA"/>
</dbReference>
<protein>
    <submittedName>
        <fullName evidence="2">Uncharacterized conserved small protein</fullName>
    </submittedName>
</protein>
<reference evidence="2 3" key="1">
    <citation type="journal article" date="2014" name="Nat. Commun.">
        <title>Physiological and genomic features of highly alkaliphilic hydrogen-utilizing Betaproteobacteria from a continental serpentinizing site.</title>
        <authorList>
            <person name="Suzuki S."/>
            <person name="Kuenen J.G."/>
            <person name="Schipper K."/>
            <person name="van der Velde S."/>
            <person name="Ishii S."/>
            <person name="Wu A."/>
            <person name="Sorokin D.Y."/>
            <person name="Tenney A."/>
            <person name="Meng X.Y."/>
            <person name="Morrill P.L."/>
            <person name="Kamagata Y."/>
            <person name="Muyzer G."/>
            <person name="Nealson K.H."/>
        </authorList>
    </citation>
    <scope>NUCLEOTIDE SEQUENCE [LARGE SCALE GENOMIC DNA]</scope>
    <source>
        <strain evidence="2 3">B1</strain>
    </source>
</reference>
<dbReference type="Pfam" id="PF13744">
    <property type="entry name" value="HTH_37"/>
    <property type="match status" value="1"/>
</dbReference>
<dbReference type="KEGG" id="cbab:SMCB_2249"/>
<feature type="domain" description="HigA2-like helix-turn-helix" evidence="1">
    <location>
        <begin position="14"/>
        <end position="89"/>
    </location>
</feature>
<evidence type="ECO:0000259" key="1">
    <source>
        <dbReference type="Pfam" id="PF13744"/>
    </source>
</evidence>
<dbReference type="OrthoDB" id="129377at2"/>
<dbReference type="AlphaFoldDB" id="A0A060NRU1"/>
<keyword evidence="3" id="KW-1185">Reference proteome</keyword>
<accession>A0A060NRU1</accession>
<evidence type="ECO:0000313" key="2">
    <source>
        <dbReference type="EMBL" id="BAO84477.1"/>
    </source>
</evidence>
<organism evidence="2 3">
    <name type="scientific">Serpentinimonas maccroryi</name>
    <dbReference type="NCBI Taxonomy" id="1458426"/>
    <lineage>
        <taxon>Bacteria</taxon>
        <taxon>Pseudomonadati</taxon>
        <taxon>Pseudomonadota</taxon>
        <taxon>Betaproteobacteria</taxon>
        <taxon>Burkholderiales</taxon>
        <taxon>Comamonadaceae</taxon>
        <taxon>Serpentinimonas</taxon>
    </lineage>
</organism>
<proteinExistence type="predicted"/>
<dbReference type="STRING" id="1458426.SMCB_2249"/>
<dbReference type="InterPro" id="IPR039554">
    <property type="entry name" value="HigA2-like_HTH"/>
</dbReference>
<dbReference type="InterPro" id="IPR010982">
    <property type="entry name" value="Lambda_DNA-bd_dom_sf"/>
</dbReference>
<sequence>MSKQRFASVWEAIEDTPEEAENMKLRSVLMMALQNHLSRSQMSQAQAAKLFGVTQPRISDLMRGKIGLFGLDALVNMATAAGLQVELRVHEAA</sequence>
<dbReference type="RefSeq" id="WP_045537074.1">
    <property type="nucleotide sequence ID" value="NZ_AP014569.1"/>
</dbReference>
<dbReference type="SUPFAM" id="SSF47413">
    <property type="entry name" value="lambda repressor-like DNA-binding domains"/>
    <property type="match status" value="1"/>
</dbReference>
<dbReference type="HOGENOM" id="CLU_163934_2_2_4"/>
<gene>
    <name evidence="2" type="ORF">SMCB_2249</name>
</gene>
<name>A0A060NRU1_9BURK</name>
<dbReference type="Proteomes" id="UP000066014">
    <property type="component" value="Chromosome"/>
</dbReference>